<accession>A0A1H9VYK2</accession>
<gene>
    <name evidence="3" type="ORF">SAMN05661109_02456</name>
</gene>
<evidence type="ECO:0000256" key="1">
    <source>
        <dbReference type="SAM" id="MobiDB-lite"/>
    </source>
</evidence>
<evidence type="ECO:0000256" key="2">
    <source>
        <dbReference type="SAM" id="SignalP"/>
    </source>
</evidence>
<sequence length="467" mass="49944">MKITRPLLASAAAIAIAAGAVPVIAQDTDKEIQPVVDTHTLNDDTTVETPKATDAEVAAEAAAEPEAGEIRPEESDEVTDNTPEIPEIQAREATEEELDNMPDQRHQTDAGAVTVTPLTQAPLNTANKKPQKWFSHTGEGKKLDAYNVYSPAMERDIPVAVLPARDAAGALVDDAPIVYLLNGAGGAEQDTDWINLADSTVYETFEGQSVNVVIPMEGAFSYYVDWLTDPGQRGYYKGKQMWSTFLTKELPGAMEQQLNANDRRAIVGFSMSATSALLAAEHNPGMYNAVGSFSGCAATSTPLPYFYAGLTVNRGANGMTPESIWGPMGSEYNRYNDALVNAEGLRNTALYISTATGLQSDTDMLSSLLDRNGGKVEAALKSSSTLTIEGGAIEAAMNACTHDLRAKLTSLNIPAHYELRNTGTHSWPGWRDDLKKSWNHVIKPALGLSESNAPATNTGSAEFSSAN</sequence>
<dbReference type="PANTHER" id="PTHR48098:SF1">
    <property type="entry name" value="DIACYLGLYCEROL ACYLTRANSFERASE_MYCOLYLTRANSFERASE AG85A"/>
    <property type="match status" value="1"/>
</dbReference>
<keyword evidence="3" id="KW-0378">Hydrolase</keyword>
<reference evidence="4" key="1">
    <citation type="submission" date="2016-10" db="EMBL/GenBank/DDBJ databases">
        <authorList>
            <person name="Varghese N."/>
            <person name="Submissions S."/>
        </authorList>
    </citation>
    <scope>NUCLEOTIDE SEQUENCE [LARGE SCALE GENOMIC DNA]</scope>
    <source>
        <strain evidence="4">DSM 20524</strain>
    </source>
</reference>
<feature type="signal peptide" evidence="2">
    <location>
        <begin position="1"/>
        <end position="25"/>
    </location>
</feature>
<feature type="chain" id="PRO_5011480639" evidence="2">
    <location>
        <begin position="26"/>
        <end position="467"/>
    </location>
</feature>
<dbReference type="PANTHER" id="PTHR48098">
    <property type="entry name" value="ENTEROCHELIN ESTERASE-RELATED"/>
    <property type="match status" value="1"/>
</dbReference>
<proteinExistence type="predicted"/>
<dbReference type="Pfam" id="PF00756">
    <property type="entry name" value="Esterase"/>
    <property type="match status" value="1"/>
</dbReference>
<dbReference type="GO" id="GO:0016747">
    <property type="term" value="F:acyltransferase activity, transferring groups other than amino-acyl groups"/>
    <property type="evidence" value="ECO:0007669"/>
    <property type="project" value="TreeGrafter"/>
</dbReference>
<dbReference type="AlphaFoldDB" id="A0A1H9VYK2"/>
<protein>
    <submittedName>
        <fullName evidence="3">S-formylglutathione hydrolase FrmB</fullName>
    </submittedName>
</protein>
<evidence type="ECO:0000313" key="4">
    <source>
        <dbReference type="Proteomes" id="UP000198929"/>
    </source>
</evidence>
<keyword evidence="2" id="KW-0732">Signal</keyword>
<organism evidence="3 4">
    <name type="scientific">Corynebacterium cystitidis DSM 20524</name>
    <dbReference type="NCBI Taxonomy" id="1121357"/>
    <lineage>
        <taxon>Bacteria</taxon>
        <taxon>Bacillati</taxon>
        <taxon>Actinomycetota</taxon>
        <taxon>Actinomycetes</taxon>
        <taxon>Mycobacteriales</taxon>
        <taxon>Corynebacteriaceae</taxon>
        <taxon>Corynebacterium</taxon>
    </lineage>
</organism>
<dbReference type="InterPro" id="IPR000801">
    <property type="entry name" value="Esterase-like"/>
</dbReference>
<dbReference type="Gene3D" id="3.40.50.1820">
    <property type="entry name" value="alpha/beta hydrolase"/>
    <property type="match status" value="1"/>
</dbReference>
<name>A0A1H9VYK2_9CORY</name>
<dbReference type="Proteomes" id="UP000198929">
    <property type="component" value="Unassembled WGS sequence"/>
</dbReference>
<dbReference type="InterPro" id="IPR050583">
    <property type="entry name" value="Mycobacterial_A85_antigen"/>
</dbReference>
<dbReference type="STRING" id="1121357.SAMN05661109_02456"/>
<dbReference type="GO" id="GO:0016787">
    <property type="term" value="F:hydrolase activity"/>
    <property type="evidence" value="ECO:0007669"/>
    <property type="project" value="UniProtKB-KW"/>
</dbReference>
<keyword evidence="4" id="KW-1185">Reference proteome</keyword>
<dbReference type="RefSeq" id="WP_092260568.1">
    <property type="nucleotide sequence ID" value="NZ_CP047199.1"/>
</dbReference>
<dbReference type="EMBL" id="FOGQ01000015">
    <property type="protein sequence ID" value="SES26840.1"/>
    <property type="molecule type" value="Genomic_DNA"/>
</dbReference>
<feature type="region of interest" description="Disordered" evidence="1">
    <location>
        <begin position="59"/>
        <end position="82"/>
    </location>
</feature>
<evidence type="ECO:0000313" key="3">
    <source>
        <dbReference type="EMBL" id="SES26840.1"/>
    </source>
</evidence>
<dbReference type="InterPro" id="IPR029058">
    <property type="entry name" value="AB_hydrolase_fold"/>
</dbReference>
<dbReference type="SUPFAM" id="SSF53474">
    <property type="entry name" value="alpha/beta-Hydrolases"/>
    <property type="match status" value="1"/>
</dbReference>